<name>A0A450Z322_9GAMM</name>
<dbReference type="AlphaFoldDB" id="A0A450Z322"/>
<reference evidence="1" key="1">
    <citation type="submission" date="2019-02" db="EMBL/GenBank/DDBJ databases">
        <authorList>
            <person name="Gruber-Vodicka R. H."/>
            <person name="Seah K. B. B."/>
        </authorList>
    </citation>
    <scope>NUCLEOTIDE SEQUENCE</scope>
    <source>
        <strain evidence="1">BECK_BZ125</strain>
    </source>
</reference>
<evidence type="ECO:0000313" key="1">
    <source>
        <dbReference type="EMBL" id="VFK48142.1"/>
    </source>
</evidence>
<sequence length="67" mass="7591">MDHSRFMDGRLEGRVEGLAEGKTQVCPDDEEEWEIRGRDSRLYRVDSRTDMKICSTGAAAIADVMLD</sequence>
<accession>A0A450Z322</accession>
<gene>
    <name evidence="1" type="ORF">BECKTC1821E_GA0114239_11038</name>
</gene>
<proteinExistence type="predicted"/>
<dbReference type="EMBL" id="CAADFT010000103">
    <property type="protein sequence ID" value="VFK48142.1"/>
    <property type="molecule type" value="Genomic_DNA"/>
</dbReference>
<organism evidence="1">
    <name type="scientific">Candidatus Kentrum sp. TC</name>
    <dbReference type="NCBI Taxonomy" id="2126339"/>
    <lineage>
        <taxon>Bacteria</taxon>
        <taxon>Pseudomonadati</taxon>
        <taxon>Pseudomonadota</taxon>
        <taxon>Gammaproteobacteria</taxon>
        <taxon>Candidatus Kentrum</taxon>
    </lineage>
</organism>
<protein>
    <submittedName>
        <fullName evidence="1">Uncharacterized protein</fullName>
    </submittedName>
</protein>